<evidence type="ECO:0000256" key="6">
    <source>
        <dbReference type="PIRSR" id="PIRSR015582-2"/>
    </source>
</evidence>
<dbReference type="PANTHER" id="PTHR32308:SF10">
    <property type="entry name" value="CITRATE LYASE SUBUNIT BETA"/>
    <property type="match status" value="1"/>
</dbReference>
<evidence type="ECO:0000256" key="2">
    <source>
        <dbReference type="ARBA" id="ARBA00005568"/>
    </source>
</evidence>
<evidence type="ECO:0000313" key="8">
    <source>
        <dbReference type="EMBL" id="AHE54176.1"/>
    </source>
</evidence>
<gene>
    <name evidence="8" type="ORF">NX02_12375</name>
</gene>
<keyword evidence="9" id="KW-1185">Reference proteome</keyword>
<organism evidence="8 9">
    <name type="scientific">Sphingomonas sanxanigenens DSM 19645 = NX02</name>
    <dbReference type="NCBI Taxonomy" id="1123269"/>
    <lineage>
        <taxon>Bacteria</taxon>
        <taxon>Pseudomonadati</taxon>
        <taxon>Pseudomonadota</taxon>
        <taxon>Alphaproteobacteria</taxon>
        <taxon>Sphingomonadales</taxon>
        <taxon>Sphingomonadaceae</taxon>
        <taxon>Sphingomonas</taxon>
    </lineage>
</organism>
<evidence type="ECO:0000256" key="4">
    <source>
        <dbReference type="ARBA" id="ARBA00022842"/>
    </source>
</evidence>
<feature type="binding site" evidence="5">
    <location>
        <position position="117"/>
    </location>
    <ligand>
        <name>substrate</name>
    </ligand>
</feature>
<dbReference type="PANTHER" id="PTHR32308">
    <property type="entry name" value="LYASE BETA SUBUNIT, PUTATIVE (AFU_ORTHOLOGUE AFUA_4G13030)-RELATED"/>
    <property type="match status" value="1"/>
</dbReference>
<dbReference type="InterPro" id="IPR011206">
    <property type="entry name" value="Citrate_lyase_beta/mcl1/mcl2"/>
</dbReference>
<dbReference type="STRING" id="1123269.NX02_12375"/>
<dbReference type="Gene3D" id="3.20.20.60">
    <property type="entry name" value="Phosphoenolpyruvate-binding domains"/>
    <property type="match status" value="1"/>
</dbReference>
<proteinExistence type="inferred from homology"/>
<evidence type="ECO:0000256" key="3">
    <source>
        <dbReference type="ARBA" id="ARBA00022723"/>
    </source>
</evidence>
<dbReference type="SUPFAM" id="SSF51621">
    <property type="entry name" value="Phosphoenolpyruvate/pyruvate domain"/>
    <property type="match status" value="1"/>
</dbReference>
<sequence>MGLAPRSALFLPASNQRAIAKARSLAVDLILLDLEDAVKPADKLAARAGAVAAVAEGFGERSAAIRVNGEDSALYAEDMAAVRASAADMIVLPKVESAAAAAAAVRGSGKRLLAMIETPLGLLAAADIARVPGVTGLIAGTNDLSVTLGTPAGDDRAGLVLALQMIVLAARAGGVWALDGVFNRLDDPQALELQCGEGRRYGFDGKTLIHPNQVEIANRAFGPSDAELADAHALVAAATGGAERFEGRMVEAMHVDQARALIARAQRGAGSA</sequence>
<dbReference type="EMBL" id="CP006644">
    <property type="protein sequence ID" value="AHE54176.1"/>
    <property type="molecule type" value="Genomic_DNA"/>
</dbReference>
<evidence type="ECO:0000256" key="1">
    <source>
        <dbReference type="ARBA" id="ARBA00001946"/>
    </source>
</evidence>
<dbReference type="AlphaFoldDB" id="W0AAP7"/>
<dbReference type="GO" id="GO:0006107">
    <property type="term" value="P:oxaloacetate metabolic process"/>
    <property type="evidence" value="ECO:0007669"/>
    <property type="project" value="TreeGrafter"/>
</dbReference>
<dbReference type="Pfam" id="PF03328">
    <property type="entry name" value="HpcH_HpaI"/>
    <property type="match status" value="1"/>
</dbReference>
<dbReference type="InterPro" id="IPR005000">
    <property type="entry name" value="Aldolase/citrate-lyase_domain"/>
</dbReference>
<dbReference type="PIRSF" id="PIRSF015582">
    <property type="entry name" value="Cit_lyase_B"/>
    <property type="match status" value="1"/>
</dbReference>
<dbReference type="KEGG" id="ssan:NX02_12375"/>
<dbReference type="InterPro" id="IPR040442">
    <property type="entry name" value="Pyrv_kinase-like_dom_sf"/>
</dbReference>
<evidence type="ECO:0000256" key="5">
    <source>
        <dbReference type="PIRSR" id="PIRSR015582-1"/>
    </source>
</evidence>
<feature type="binding site" evidence="6">
    <location>
        <position position="117"/>
    </location>
    <ligand>
        <name>Mg(2+)</name>
        <dbReference type="ChEBI" id="CHEBI:18420"/>
    </ligand>
</feature>
<accession>W0AAP7</accession>
<dbReference type="GO" id="GO:0000287">
    <property type="term" value="F:magnesium ion binding"/>
    <property type="evidence" value="ECO:0007669"/>
    <property type="project" value="TreeGrafter"/>
</dbReference>
<evidence type="ECO:0000259" key="7">
    <source>
        <dbReference type="Pfam" id="PF03328"/>
    </source>
</evidence>
<name>W0AAP7_9SPHN</name>
<dbReference type="GO" id="GO:0003824">
    <property type="term" value="F:catalytic activity"/>
    <property type="evidence" value="ECO:0007669"/>
    <property type="project" value="InterPro"/>
</dbReference>
<comment type="similarity">
    <text evidence="2">Belongs to the HpcH/HpaI aldolase family.</text>
</comment>
<keyword evidence="3 6" id="KW-0479">Metal-binding</keyword>
<comment type="cofactor">
    <cofactor evidence="1">
        <name>Mg(2+)</name>
        <dbReference type="ChEBI" id="CHEBI:18420"/>
    </cofactor>
</comment>
<dbReference type="HOGENOM" id="CLU_044864_0_1_5"/>
<feature type="binding site" evidence="6">
    <location>
        <position position="143"/>
    </location>
    <ligand>
        <name>Mg(2+)</name>
        <dbReference type="ChEBI" id="CHEBI:18420"/>
    </ligand>
</feature>
<dbReference type="Proteomes" id="UP000018851">
    <property type="component" value="Chromosome"/>
</dbReference>
<dbReference type="eggNOG" id="COG2301">
    <property type="taxonomic scope" value="Bacteria"/>
</dbReference>
<feature type="binding site" evidence="5">
    <location>
        <position position="66"/>
    </location>
    <ligand>
        <name>substrate</name>
    </ligand>
</feature>
<dbReference type="InterPro" id="IPR015813">
    <property type="entry name" value="Pyrv/PenolPyrv_kinase-like_dom"/>
</dbReference>
<protein>
    <recommendedName>
        <fullName evidence="7">HpcH/HpaI aldolase/citrate lyase domain-containing protein</fullName>
    </recommendedName>
</protein>
<feature type="domain" description="HpcH/HpaI aldolase/citrate lyase" evidence="7">
    <location>
        <begin position="6"/>
        <end position="211"/>
    </location>
</feature>
<keyword evidence="4 6" id="KW-0460">Magnesium</keyword>
<dbReference type="PATRIC" id="fig|1123269.5.peg.2403"/>
<reference evidence="8 9" key="1">
    <citation type="submission" date="2013-07" db="EMBL/GenBank/DDBJ databases">
        <title>Completed genome of Sphingomonas sanxanigenens NX02.</title>
        <authorList>
            <person name="Ma T."/>
            <person name="Huang H."/>
            <person name="Wu M."/>
            <person name="Li X."/>
            <person name="Li G."/>
        </authorList>
    </citation>
    <scope>NUCLEOTIDE SEQUENCE [LARGE SCALE GENOMIC DNA]</scope>
    <source>
        <strain evidence="8 9">NX02</strain>
    </source>
</reference>
<evidence type="ECO:0000313" key="9">
    <source>
        <dbReference type="Proteomes" id="UP000018851"/>
    </source>
</evidence>